<feature type="transmembrane region" description="Helical" evidence="2">
    <location>
        <begin position="903"/>
        <end position="923"/>
    </location>
</feature>
<dbReference type="PANTHER" id="PTHR43685">
    <property type="entry name" value="GLYCOSYLTRANSFERASE"/>
    <property type="match status" value="1"/>
</dbReference>
<reference evidence="3 4" key="1">
    <citation type="submission" date="2020-07" db="EMBL/GenBank/DDBJ databases">
        <title>Sequencing the genomes of 1000 actinobacteria strains.</title>
        <authorList>
            <person name="Klenk H.-P."/>
        </authorList>
    </citation>
    <scope>NUCLEOTIDE SEQUENCE [LARGE SCALE GENOMIC DNA]</scope>
    <source>
        <strain evidence="3 4">DSM 15166</strain>
    </source>
</reference>
<keyword evidence="2" id="KW-0812">Transmembrane</keyword>
<accession>A0A853DM79</accession>
<feature type="transmembrane region" description="Helical" evidence="2">
    <location>
        <begin position="685"/>
        <end position="706"/>
    </location>
</feature>
<keyword evidence="2" id="KW-0472">Membrane</keyword>
<keyword evidence="4" id="KW-1185">Reference proteome</keyword>
<feature type="compositionally biased region" description="Low complexity" evidence="1">
    <location>
        <begin position="1040"/>
        <end position="1056"/>
    </location>
</feature>
<sequence>MYPRVTAIVVAHSGGPRLQRTLDALAAQTRKPDAVIAVDCATTDDAARLLAESGPTQLLSIPEKLPFGAAVATAIRVLPPTTSSDELIWLLAHDTAPEPEALAALLAALEVSPSVAVVGPKLVDAEDPAFIREFGEAMTPFGASVPLVENELDQAQHDGLSDVLAVSSAGMLVRQTLWEALDGFDPALPTADDGLDFCTRARLAGYRVTLVAQARVAIGGDGLAGPNLSPKWRVRRRLVKERRAAQLHRRMVYAPGWAVPFHWLSLVPLAILRSLVRLLRKEPGSIGGELAAAFRVAFSGMAVGNARGRLAKSRTVTWAAVAPLRIPFAEVRRARALKREAALVSQQGERQDLDFFGTGGGWTVLIALVAGALLFYPLVGSGALAGGGLLPLDTSVGQLWANLGYGWRDVSLGFTGAADPFSAVLAVMGSVTFWQPSLSFVVLYIVALPLTALGAWLAAARLTSRTMLRVFGALVYAFAPTLFLAMQDGRPSAVLAHLLLPWLFFAGLAARRSWAASATTALLAAATAACAPILLPALVIAWIAAIVFAGRRAARIAFIPLPTIVLFAPLVWQQGTRGAWLSILADPGVPLDSRQTPAWQLALGFPDGMLGGWHQVLEGTGLAHAPTILVAILLAPLGILALLALFLRGTVRAVVALAVALAGFVTAVGALHLQVAVAGGTVVPIWPGTAVSLYWLGMTGAAVLALSALGRAAVYPAWVAIVAIGVAAAPVAIMTVNHTAEVAESDGRTMPAVVTAKASTQPRTGTLLITPQPGGGIAAEIVRGAGATLDDQSTLATTRRTVTTDQGDLATLAGNLASRSGYDATKELTDLGVDFVLLAPAALPLDGDDTGAAQATQTRATVALDANAVLTSVGTTDSGRLWAFSRGTTGVPAAAGIPADAGGIWRILVLLVQGIVVGVTLLMSIPTTRSADRVAELNARRAQGKGADVIAVEPDDQPEHPADGDETIADESLAEYDAEPEDEAAVESADEDEARAAEPGPEPEPETGDASASQPEPASEPEPEPEPASDVAPTADTRSAAPSAIPAMAPAPATPAERVPLVGRPPVAVALPSPLAADPAETEAQPADEQRLPTRPVPIVDEQQTTLEDGLEETIIRPRRVTDDGGDRG</sequence>
<dbReference type="Pfam" id="PF13641">
    <property type="entry name" value="Glyco_tranf_2_3"/>
    <property type="match status" value="1"/>
</dbReference>
<proteinExistence type="predicted"/>
<organism evidence="3 4">
    <name type="scientific">Leifsonia naganoensis</name>
    <dbReference type="NCBI Taxonomy" id="150025"/>
    <lineage>
        <taxon>Bacteria</taxon>
        <taxon>Bacillati</taxon>
        <taxon>Actinomycetota</taxon>
        <taxon>Actinomycetes</taxon>
        <taxon>Micrococcales</taxon>
        <taxon>Microbacteriaceae</taxon>
        <taxon>Leifsonia</taxon>
    </lineage>
</organism>
<feature type="compositionally biased region" description="Low complexity" evidence="1">
    <location>
        <begin position="1008"/>
        <end position="1017"/>
    </location>
</feature>
<dbReference type="SUPFAM" id="SSF53448">
    <property type="entry name" value="Nucleotide-diphospho-sugar transferases"/>
    <property type="match status" value="1"/>
</dbReference>
<comment type="caution">
    <text evidence="3">The sequence shown here is derived from an EMBL/GenBank/DDBJ whole genome shotgun (WGS) entry which is preliminary data.</text>
</comment>
<dbReference type="InterPro" id="IPR050834">
    <property type="entry name" value="Glycosyltransf_2"/>
</dbReference>
<feature type="transmembrane region" description="Helical" evidence="2">
    <location>
        <begin position="556"/>
        <end position="572"/>
    </location>
</feature>
<dbReference type="Proteomes" id="UP000521075">
    <property type="component" value="Unassembled WGS sequence"/>
</dbReference>
<feature type="compositionally biased region" description="Acidic residues" evidence="1">
    <location>
        <begin position="964"/>
        <end position="993"/>
    </location>
</feature>
<feature type="transmembrane region" description="Helical" evidence="2">
    <location>
        <begin position="713"/>
        <end position="733"/>
    </location>
</feature>
<evidence type="ECO:0000313" key="3">
    <source>
        <dbReference type="EMBL" id="NYK08703.1"/>
    </source>
</evidence>
<dbReference type="Gene3D" id="3.90.550.10">
    <property type="entry name" value="Spore Coat Polysaccharide Biosynthesis Protein SpsA, Chain A"/>
    <property type="match status" value="1"/>
</dbReference>
<gene>
    <name evidence="3" type="ORF">HNR14_000584</name>
</gene>
<keyword evidence="3" id="KW-0808">Transferase</keyword>
<feature type="transmembrane region" description="Helical" evidence="2">
    <location>
        <begin position="654"/>
        <end position="673"/>
    </location>
</feature>
<feature type="region of interest" description="Disordered" evidence="1">
    <location>
        <begin position="941"/>
        <end position="1099"/>
    </location>
</feature>
<dbReference type="AlphaFoldDB" id="A0A853DM79"/>
<feature type="transmembrane region" description="Helical" evidence="2">
    <location>
        <begin position="466"/>
        <end position="486"/>
    </location>
</feature>
<dbReference type="RefSeq" id="WP_179699801.1">
    <property type="nucleotide sequence ID" value="NZ_BAAAHA010000004.1"/>
</dbReference>
<dbReference type="PANTHER" id="PTHR43685:SF3">
    <property type="entry name" value="SLR2126 PROTEIN"/>
    <property type="match status" value="1"/>
</dbReference>
<dbReference type="EMBL" id="JACCHJ010000001">
    <property type="protein sequence ID" value="NYK08703.1"/>
    <property type="molecule type" value="Genomic_DNA"/>
</dbReference>
<evidence type="ECO:0000256" key="2">
    <source>
        <dbReference type="SAM" id="Phobius"/>
    </source>
</evidence>
<feature type="transmembrane region" description="Helical" evidence="2">
    <location>
        <begin position="628"/>
        <end position="647"/>
    </location>
</feature>
<feature type="transmembrane region" description="Helical" evidence="2">
    <location>
        <begin position="522"/>
        <end position="549"/>
    </location>
</feature>
<feature type="transmembrane region" description="Helical" evidence="2">
    <location>
        <begin position="441"/>
        <end position="460"/>
    </location>
</feature>
<name>A0A853DM79_9MICO</name>
<keyword evidence="2" id="KW-1133">Transmembrane helix</keyword>
<feature type="transmembrane region" description="Helical" evidence="2">
    <location>
        <begin position="493"/>
        <end position="510"/>
    </location>
</feature>
<evidence type="ECO:0000256" key="1">
    <source>
        <dbReference type="SAM" id="MobiDB-lite"/>
    </source>
</evidence>
<feature type="transmembrane region" description="Helical" evidence="2">
    <location>
        <begin position="252"/>
        <end position="272"/>
    </location>
</feature>
<feature type="transmembrane region" description="Helical" evidence="2">
    <location>
        <begin position="364"/>
        <end position="390"/>
    </location>
</feature>
<dbReference type="GO" id="GO:0016740">
    <property type="term" value="F:transferase activity"/>
    <property type="evidence" value="ECO:0007669"/>
    <property type="project" value="UniProtKB-KW"/>
</dbReference>
<feature type="compositionally biased region" description="Low complexity" evidence="1">
    <location>
        <begin position="1065"/>
        <end position="1079"/>
    </location>
</feature>
<feature type="transmembrane region" description="Helical" evidence="2">
    <location>
        <begin position="410"/>
        <end position="434"/>
    </location>
</feature>
<protein>
    <submittedName>
        <fullName evidence="3">GT2 family glycosyltransferase</fullName>
    </submittedName>
</protein>
<evidence type="ECO:0000313" key="4">
    <source>
        <dbReference type="Proteomes" id="UP000521075"/>
    </source>
</evidence>
<dbReference type="InterPro" id="IPR029044">
    <property type="entry name" value="Nucleotide-diphossugar_trans"/>
</dbReference>